<dbReference type="AlphaFoldDB" id="A0A2N3YFT9"/>
<proteinExistence type="predicted"/>
<dbReference type="InterPro" id="IPR026881">
    <property type="entry name" value="WYL_dom"/>
</dbReference>
<protein>
    <submittedName>
        <fullName evidence="2">Proteasome accessory factor C</fullName>
    </submittedName>
</protein>
<feature type="domain" description="WYL" evidence="1">
    <location>
        <begin position="155"/>
        <end position="212"/>
    </location>
</feature>
<keyword evidence="3" id="KW-1185">Reference proteome</keyword>
<dbReference type="EMBL" id="PJNE01000001">
    <property type="protein sequence ID" value="PKW25724.1"/>
    <property type="molecule type" value="Genomic_DNA"/>
</dbReference>
<keyword evidence="2" id="KW-0647">Proteasome</keyword>
<evidence type="ECO:0000259" key="1">
    <source>
        <dbReference type="Pfam" id="PF13280"/>
    </source>
</evidence>
<accession>A0A2N3YFT9</accession>
<dbReference type="RefSeq" id="WP_101394409.1">
    <property type="nucleotide sequence ID" value="NZ_PJNE01000001.1"/>
</dbReference>
<dbReference type="Proteomes" id="UP000233781">
    <property type="component" value="Unassembled WGS sequence"/>
</dbReference>
<dbReference type="PROSITE" id="PS52050">
    <property type="entry name" value="WYL"/>
    <property type="match status" value="1"/>
</dbReference>
<organism evidence="2 3">
    <name type="scientific">Phycicoccus duodecadis</name>
    <dbReference type="NCBI Taxonomy" id="173053"/>
    <lineage>
        <taxon>Bacteria</taxon>
        <taxon>Bacillati</taxon>
        <taxon>Actinomycetota</taxon>
        <taxon>Actinomycetes</taxon>
        <taxon>Micrococcales</taxon>
        <taxon>Intrasporangiaceae</taxon>
        <taxon>Phycicoccus</taxon>
    </lineage>
</organism>
<dbReference type="Pfam" id="PF13280">
    <property type="entry name" value="WYL"/>
    <property type="match status" value="1"/>
</dbReference>
<comment type="caution">
    <text evidence="2">The sequence shown here is derived from an EMBL/GenBank/DDBJ whole genome shotgun (WGS) entry which is preliminary data.</text>
</comment>
<evidence type="ECO:0000313" key="2">
    <source>
        <dbReference type="EMBL" id="PKW25724.1"/>
    </source>
</evidence>
<reference evidence="2 3" key="1">
    <citation type="submission" date="2017-12" db="EMBL/GenBank/DDBJ databases">
        <title>Sequencing the genomes of 1000 Actinobacteria strains.</title>
        <authorList>
            <person name="Klenk H.-P."/>
        </authorList>
    </citation>
    <scope>NUCLEOTIDE SEQUENCE [LARGE SCALE GENOMIC DNA]</scope>
    <source>
        <strain evidence="2 3">DSM 12806</strain>
    </source>
</reference>
<gene>
    <name evidence="2" type="ORF">ATL31_0523</name>
</gene>
<name>A0A2N3YFT9_9MICO</name>
<dbReference type="GO" id="GO:0000502">
    <property type="term" value="C:proteasome complex"/>
    <property type="evidence" value="ECO:0007669"/>
    <property type="project" value="UniProtKB-KW"/>
</dbReference>
<dbReference type="OrthoDB" id="3768405at2"/>
<sequence>MVESFVAQLAGLPAVLEALSYHRAVPLAVLATEVGLPERKVRELLVSYFMTDEPVDQRGWVPPLEFLDEQGQEVEPSSAPLVRLTSDIVTNDLAFRYSPVATWARTYRIARDQLHLDPENSRLEGALEKLGRSIDDEMRPSSAIDRRPDGPAAWYRAARNQQRVSIRYARSWRPGVTERVVEPYRVLRTRRGWEVDAGPPDENGRLRTYLVSGVVKARFLDESFELPDGLAEMLARQRATTPVEFVLPPEEVWVVERLAERVEEIGRDDDDVSIRAYFLEPVRERVAEALVTAGPRAMVVDKDLMDAGRARAAALLEHHRRRTSAAR</sequence>
<evidence type="ECO:0000313" key="3">
    <source>
        <dbReference type="Proteomes" id="UP000233781"/>
    </source>
</evidence>